<sequence length="912" mass="100963">MNSVSTQDQWLVIQQKTFLNWANEHLIHSNRSIDNLASDLCDGVNLVALVEALQYQKIGKVYSKPSTRIQMLHNVSLALQAIADDNVKLVNIGTDDIVGGNLKLILGLLWRLIIRYQITSSKAKAPPSRLMLTWFQNALRPLTVSNFTTDWKDGIALHALLEFCKPGLSPHWRQLSPNNSLQNCRLAMQLAKDHLAVPKMISAEDFCSPNLDEQSAMTYLSYFIRKSSPGYYGTLNWICKQLKTPNISNLTTDWNDGYYLCALVHSFGGEVKGWPQLERRDHIATCQLGLDGAQKLGVEPMFTASELADPSIDHLTLMVYLSKFKNISQQKSNTQSCVLDCQLQDVTVGNLVTFQIVAVDSKCKRNKVEALVTGPSGPVDCQISWGDTVAMGSFLPLEEGSHQLHVLYGEQEIDGCPVNFIVGLDINQIQVNCEKQQCPVGQLCRVQIACSREQCDSVYVRLTSPSGEVKNLDKVQTVNGLESSFQPNCVGKWKYEIRGSGQQVIAGEVHVYEPELLTVADERVLDQENTSVLGFPKNTDVEDHVEVFVSGEGISQATRGQETYFTARSPGRGAEITADLQVCGQRVPCSREMKDNDETEFCYVPTTAGTYTVHVYWQRKQVAGSPFTVHVIDRSQVTLVEDLRELTDDNGRLALEYGKPTELNLDVALAGPGIFKAEVLSPGGKLPVDISQTEHRGTVSFVTLHEGDHYIHLYWSHVPLEFSPLHAYCPGPPLPIDASKVRVEGHGAEAARATVPAEFIINGMQAGPGAPRVRMQGIHADLPVVMKALKYDRYLCRYTSTVPGSFLLYVYWSDQLLPTCPFKVAVNAKGDASKVWVSGEGLRGGIANHELMIFIDTREAGPGEVTADCHSNRHSARCDIKEEGDGGYTLRVLPTESEKHVLHIKYDGQHVP</sequence>
<dbReference type="SMART" id="SM00033">
    <property type="entry name" value="CH"/>
    <property type="match status" value="3"/>
</dbReference>
<dbReference type="GO" id="GO:0051015">
    <property type="term" value="F:actin filament binding"/>
    <property type="evidence" value="ECO:0007669"/>
    <property type="project" value="InterPro"/>
</dbReference>
<dbReference type="SUPFAM" id="SSF81296">
    <property type="entry name" value="E set domains"/>
    <property type="match status" value="5"/>
</dbReference>
<dbReference type="GO" id="GO:0030036">
    <property type="term" value="P:actin cytoskeleton organization"/>
    <property type="evidence" value="ECO:0007669"/>
    <property type="project" value="InterPro"/>
</dbReference>
<gene>
    <name evidence="6" type="ORF">CUNI_LOCUS17624</name>
</gene>
<evidence type="ECO:0000313" key="7">
    <source>
        <dbReference type="Proteomes" id="UP000678393"/>
    </source>
</evidence>
<dbReference type="InterPro" id="IPR001589">
    <property type="entry name" value="Actinin_actin-bd_CS"/>
</dbReference>
<feature type="repeat" description="Filamin" evidence="4">
    <location>
        <begin position="539"/>
        <end position="631"/>
    </location>
</feature>
<dbReference type="InterPro" id="IPR001715">
    <property type="entry name" value="CH_dom"/>
</dbReference>
<dbReference type="Proteomes" id="UP000678393">
    <property type="component" value="Unassembled WGS sequence"/>
</dbReference>
<evidence type="ECO:0000256" key="4">
    <source>
        <dbReference type="PROSITE-ProRule" id="PRU00087"/>
    </source>
</evidence>
<dbReference type="AlphaFoldDB" id="A0A8S3ZZ38"/>
<dbReference type="PROSITE" id="PS00020">
    <property type="entry name" value="ACTININ_2"/>
    <property type="match status" value="1"/>
</dbReference>
<keyword evidence="7" id="KW-1185">Reference proteome</keyword>
<dbReference type="EMBL" id="CAJHNH020005057">
    <property type="protein sequence ID" value="CAG5132066.1"/>
    <property type="molecule type" value="Genomic_DNA"/>
</dbReference>
<dbReference type="Pfam" id="PF00630">
    <property type="entry name" value="Filamin"/>
    <property type="match status" value="4"/>
</dbReference>
<keyword evidence="2" id="KW-0677">Repeat</keyword>
<dbReference type="InterPro" id="IPR036872">
    <property type="entry name" value="CH_dom_sf"/>
</dbReference>
<name>A0A8S3ZZ38_9EUPU</name>
<dbReference type="PANTHER" id="PTHR38537">
    <property type="entry name" value="JITTERBUG, ISOFORM N"/>
    <property type="match status" value="1"/>
</dbReference>
<dbReference type="Gene3D" id="2.60.40.10">
    <property type="entry name" value="Immunoglobulins"/>
    <property type="match status" value="5"/>
</dbReference>
<dbReference type="CDD" id="cd21227">
    <property type="entry name" value="CH_jitterbug-like_rpt1"/>
    <property type="match status" value="1"/>
</dbReference>
<dbReference type="PROSITE" id="PS50194">
    <property type="entry name" value="FILAMIN_REPEAT"/>
    <property type="match status" value="5"/>
</dbReference>
<accession>A0A8S3ZZ38</accession>
<dbReference type="InterPro" id="IPR014756">
    <property type="entry name" value="Ig_E-set"/>
</dbReference>
<protein>
    <recommendedName>
        <fullName evidence="5">Calponin-homology (CH) domain-containing protein</fullName>
    </recommendedName>
</protein>
<comment type="similarity">
    <text evidence="1">Belongs to the filamin family.</text>
</comment>
<reference evidence="6" key="1">
    <citation type="submission" date="2021-04" db="EMBL/GenBank/DDBJ databases">
        <authorList>
            <consortium name="Molecular Ecology Group"/>
        </authorList>
    </citation>
    <scope>NUCLEOTIDE SEQUENCE</scope>
</reference>
<dbReference type="InterPro" id="IPR013783">
    <property type="entry name" value="Ig-like_fold"/>
</dbReference>
<organism evidence="6 7">
    <name type="scientific">Candidula unifasciata</name>
    <dbReference type="NCBI Taxonomy" id="100452"/>
    <lineage>
        <taxon>Eukaryota</taxon>
        <taxon>Metazoa</taxon>
        <taxon>Spiralia</taxon>
        <taxon>Lophotrochozoa</taxon>
        <taxon>Mollusca</taxon>
        <taxon>Gastropoda</taxon>
        <taxon>Heterobranchia</taxon>
        <taxon>Euthyneura</taxon>
        <taxon>Panpulmonata</taxon>
        <taxon>Eupulmonata</taxon>
        <taxon>Stylommatophora</taxon>
        <taxon>Helicina</taxon>
        <taxon>Helicoidea</taxon>
        <taxon>Geomitridae</taxon>
        <taxon>Candidula</taxon>
    </lineage>
</organism>
<evidence type="ECO:0000313" key="6">
    <source>
        <dbReference type="EMBL" id="CAG5132066.1"/>
    </source>
</evidence>
<keyword evidence="3" id="KW-0009">Actin-binding</keyword>
<evidence type="ECO:0000256" key="1">
    <source>
        <dbReference type="ARBA" id="ARBA00009238"/>
    </source>
</evidence>
<dbReference type="Pfam" id="PF00307">
    <property type="entry name" value="CH"/>
    <property type="match status" value="3"/>
</dbReference>
<dbReference type="OrthoDB" id="18740at2759"/>
<dbReference type="InterPro" id="IPR001298">
    <property type="entry name" value="Filamin/ABP280_rpt"/>
</dbReference>
<feature type="repeat" description="Filamin" evidence="4">
    <location>
        <begin position="733"/>
        <end position="826"/>
    </location>
</feature>
<feature type="domain" description="Calponin-homology (CH)" evidence="5">
    <location>
        <begin position="12"/>
        <end position="117"/>
    </location>
</feature>
<dbReference type="InterPro" id="IPR017868">
    <property type="entry name" value="Filamin/ABP280_repeat-like"/>
</dbReference>
<comment type="caution">
    <text evidence="6">The sequence shown here is derived from an EMBL/GenBank/DDBJ whole genome shotgun (WGS) entry which is preliminary data.</text>
</comment>
<feature type="domain" description="Calponin-homology (CH)" evidence="5">
    <location>
        <begin position="229"/>
        <end position="329"/>
    </location>
</feature>
<feature type="domain" description="Calponin-homology (CH)" evidence="5">
    <location>
        <begin position="125"/>
        <end position="228"/>
    </location>
</feature>
<evidence type="ECO:0000256" key="2">
    <source>
        <dbReference type="ARBA" id="ARBA00022737"/>
    </source>
</evidence>
<feature type="non-terminal residue" evidence="6">
    <location>
        <position position="912"/>
    </location>
</feature>
<evidence type="ECO:0000259" key="5">
    <source>
        <dbReference type="PROSITE" id="PS50021"/>
    </source>
</evidence>
<evidence type="ECO:0000256" key="3">
    <source>
        <dbReference type="ARBA" id="ARBA00023203"/>
    </source>
</evidence>
<feature type="repeat" description="Filamin" evidence="4">
    <location>
        <begin position="827"/>
        <end position="912"/>
    </location>
</feature>
<dbReference type="PROSITE" id="PS50021">
    <property type="entry name" value="CH"/>
    <property type="match status" value="3"/>
</dbReference>
<dbReference type="SUPFAM" id="SSF47576">
    <property type="entry name" value="Calponin-homology domain, CH-domain"/>
    <property type="match status" value="2"/>
</dbReference>
<dbReference type="Gene3D" id="1.10.418.10">
    <property type="entry name" value="Calponin-like domain"/>
    <property type="match status" value="3"/>
</dbReference>
<proteinExistence type="inferred from homology"/>
<dbReference type="InterPro" id="IPR044801">
    <property type="entry name" value="Filamin"/>
</dbReference>
<feature type="repeat" description="Filamin" evidence="4">
    <location>
        <begin position="343"/>
        <end position="422"/>
    </location>
</feature>
<feature type="repeat" description="Filamin" evidence="4">
    <location>
        <begin position="658"/>
        <end position="729"/>
    </location>
</feature>
<dbReference type="SMART" id="SM00557">
    <property type="entry name" value="IG_FLMN"/>
    <property type="match status" value="5"/>
</dbReference>
<dbReference type="PANTHER" id="PTHR38537:SF16">
    <property type="entry name" value="CALPONIN-HOMOLOGY (CH) DOMAIN-CONTAINING PROTEIN"/>
    <property type="match status" value="1"/>
</dbReference>